<dbReference type="GO" id="GO:0022857">
    <property type="term" value="F:transmembrane transporter activity"/>
    <property type="evidence" value="ECO:0007669"/>
    <property type="project" value="TreeGrafter"/>
</dbReference>
<gene>
    <name evidence="11" type="ORF">CP985_10220</name>
</gene>
<feature type="transmembrane region" description="Helical" evidence="9">
    <location>
        <begin position="131"/>
        <end position="154"/>
    </location>
</feature>
<comment type="subcellular location">
    <subcellularLocation>
        <location evidence="1">Cell inner membrane</location>
        <topology evidence="1">Multi-pass membrane protein</topology>
    </subcellularLocation>
</comment>
<organism evidence="11 12">
    <name type="scientific">Malaciobacter mytili LMG 24559</name>
    <dbReference type="NCBI Taxonomy" id="1032238"/>
    <lineage>
        <taxon>Bacteria</taxon>
        <taxon>Pseudomonadati</taxon>
        <taxon>Campylobacterota</taxon>
        <taxon>Epsilonproteobacteria</taxon>
        <taxon>Campylobacterales</taxon>
        <taxon>Arcobacteraceae</taxon>
        <taxon>Malaciobacter</taxon>
    </lineage>
</organism>
<dbReference type="KEGG" id="amyt:AMYT_1070"/>
<dbReference type="AlphaFoldDB" id="A0AAX2AGT4"/>
<keyword evidence="7 9" id="KW-0472">Membrane</keyword>
<sequence length="161" mass="18249">MNLIGQLIDKLSKMGAYLSGFFLIALVSLIILEIFLRSFFDISTMIADEYSGYFYLASIFFGLAYTFSTDSHIRINILTSRVSKKANRKIDIIAALITLSVLFFALYRTVLLTYDSYSFEMVSENVSETPIYLTQLAMPIGLFLFILAVILFIFKGFSNDS</sequence>
<keyword evidence="3" id="KW-1003">Cell membrane</keyword>
<accession>A0AAX2AGT4</accession>
<evidence type="ECO:0000256" key="3">
    <source>
        <dbReference type="ARBA" id="ARBA00022475"/>
    </source>
</evidence>
<evidence type="ECO:0000313" key="12">
    <source>
        <dbReference type="Proteomes" id="UP000290092"/>
    </source>
</evidence>
<keyword evidence="5 9" id="KW-0812">Transmembrane</keyword>
<evidence type="ECO:0000313" key="11">
    <source>
        <dbReference type="EMBL" id="RXK15118.1"/>
    </source>
</evidence>
<comment type="caution">
    <text evidence="11">The sequence shown here is derived from an EMBL/GenBank/DDBJ whole genome shotgun (WGS) entry which is preliminary data.</text>
</comment>
<dbReference type="Proteomes" id="UP000290092">
    <property type="component" value="Unassembled WGS sequence"/>
</dbReference>
<feature type="transmembrane region" description="Helical" evidence="9">
    <location>
        <begin position="21"/>
        <end position="40"/>
    </location>
</feature>
<evidence type="ECO:0000259" key="10">
    <source>
        <dbReference type="Pfam" id="PF04290"/>
    </source>
</evidence>
<evidence type="ECO:0000256" key="5">
    <source>
        <dbReference type="ARBA" id="ARBA00022692"/>
    </source>
</evidence>
<dbReference type="PANTHER" id="PTHR35011">
    <property type="entry name" value="2,3-DIKETO-L-GULONATE TRAP TRANSPORTER SMALL PERMEASE PROTEIN YIAM"/>
    <property type="match status" value="1"/>
</dbReference>
<dbReference type="GO" id="GO:0005886">
    <property type="term" value="C:plasma membrane"/>
    <property type="evidence" value="ECO:0007669"/>
    <property type="project" value="UniProtKB-SubCell"/>
</dbReference>
<evidence type="ECO:0000256" key="4">
    <source>
        <dbReference type="ARBA" id="ARBA00022519"/>
    </source>
</evidence>
<dbReference type="Pfam" id="PF04290">
    <property type="entry name" value="DctQ"/>
    <property type="match status" value="1"/>
</dbReference>
<feature type="transmembrane region" description="Helical" evidence="9">
    <location>
        <begin position="52"/>
        <end position="69"/>
    </location>
</feature>
<keyword evidence="4" id="KW-0997">Cell inner membrane</keyword>
<dbReference type="GO" id="GO:0015740">
    <property type="term" value="P:C4-dicarboxylate transport"/>
    <property type="evidence" value="ECO:0007669"/>
    <property type="project" value="TreeGrafter"/>
</dbReference>
<evidence type="ECO:0000256" key="2">
    <source>
        <dbReference type="ARBA" id="ARBA00022448"/>
    </source>
</evidence>
<dbReference type="PANTHER" id="PTHR35011:SF10">
    <property type="entry name" value="TRAP TRANSPORTER SMALL PERMEASE PROTEIN"/>
    <property type="match status" value="1"/>
</dbReference>
<protein>
    <submittedName>
        <fullName evidence="11">C4-dicarboxylate ABC transporter permease</fullName>
    </submittedName>
</protein>
<evidence type="ECO:0000256" key="1">
    <source>
        <dbReference type="ARBA" id="ARBA00004429"/>
    </source>
</evidence>
<evidence type="ECO:0000256" key="6">
    <source>
        <dbReference type="ARBA" id="ARBA00022989"/>
    </source>
</evidence>
<dbReference type="InterPro" id="IPR007387">
    <property type="entry name" value="TRAP_DctQ"/>
</dbReference>
<feature type="transmembrane region" description="Helical" evidence="9">
    <location>
        <begin position="90"/>
        <end position="111"/>
    </location>
</feature>
<dbReference type="RefSeq" id="WP_114841521.1">
    <property type="nucleotide sequence ID" value="NZ_CP031219.1"/>
</dbReference>
<dbReference type="InterPro" id="IPR055348">
    <property type="entry name" value="DctQ"/>
</dbReference>
<reference evidence="11 12" key="1">
    <citation type="submission" date="2017-09" db="EMBL/GenBank/DDBJ databases">
        <title>Genomics of the genus Arcobacter.</title>
        <authorList>
            <person name="Perez-Cataluna A."/>
            <person name="Figueras M.J."/>
            <person name="Salas-Masso N."/>
        </authorList>
    </citation>
    <scope>NUCLEOTIDE SEQUENCE [LARGE SCALE GENOMIC DNA]</scope>
    <source>
        <strain evidence="11 12">CECT 7386</strain>
    </source>
</reference>
<keyword evidence="2" id="KW-0813">Transport</keyword>
<dbReference type="EMBL" id="NXID01000038">
    <property type="protein sequence ID" value="RXK15118.1"/>
    <property type="molecule type" value="Genomic_DNA"/>
</dbReference>
<name>A0AAX2AGT4_9BACT</name>
<proteinExistence type="inferred from homology"/>
<evidence type="ECO:0000256" key="8">
    <source>
        <dbReference type="ARBA" id="ARBA00038436"/>
    </source>
</evidence>
<keyword evidence="12" id="KW-1185">Reference proteome</keyword>
<feature type="domain" description="Tripartite ATP-independent periplasmic transporters DctQ component" evidence="10">
    <location>
        <begin position="27"/>
        <end position="157"/>
    </location>
</feature>
<comment type="similarity">
    <text evidence="8">Belongs to the TRAP transporter small permease family.</text>
</comment>
<evidence type="ECO:0000256" key="9">
    <source>
        <dbReference type="SAM" id="Phobius"/>
    </source>
</evidence>
<keyword evidence="6 9" id="KW-1133">Transmembrane helix</keyword>
<evidence type="ECO:0000256" key="7">
    <source>
        <dbReference type="ARBA" id="ARBA00023136"/>
    </source>
</evidence>